<evidence type="ECO:0000313" key="1">
    <source>
        <dbReference type="EMBL" id="GES07808.1"/>
    </source>
</evidence>
<dbReference type="RefSeq" id="WP_155353476.1">
    <property type="nucleotide sequence ID" value="NZ_BAAAHL010000041.1"/>
</dbReference>
<reference evidence="1 2" key="1">
    <citation type="submission" date="2019-10" db="EMBL/GenBank/DDBJ databases">
        <title>Whole genome shotgun sequence of Acrocarpospora macrocephala NBRC 16266.</title>
        <authorList>
            <person name="Ichikawa N."/>
            <person name="Kimura A."/>
            <person name="Kitahashi Y."/>
            <person name="Komaki H."/>
            <person name="Oguchi A."/>
        </authorList>
    </citation>
    <scope>NUCLEOTIDE SEQUENCE [LARGE SCALE GENOMIC DNA]</scope>
    <source>
        <strain evidence="1 2">NBRC 16266</strain>
    </source>
</reference>
<accession>A0A5M3WNC1</accession>
<dbReference type="EMBL" id="BLAE01000007">
    <property type="protein sequence ID" value="GES07808.1"/>
    <property type="molecule type" value="Genomic_DNA"/>
</dbReference>
<protein>
    <submittedName>
        <fullName evidence="1">Uncharacterized protein</fullName>
    </submittedName>
</protein>
<proteinExistence type="predicted"/>
<organism evidence="1 2">
    <name type="scientific">Acrocarpospora macrocephala</name>
    <dbReference type="NCBI Taxonomy" id="150177"/>
    <lineage>
        <taxon>Bacteria</taxon>
        <taxon>Bacillati</taxon>
        <taxon>Actinomycetota</taxon>
        <taxon>Actinomycetes</taxon>
        <taxon>Streptosporangiales</taxon>
        <taxon>Streptosporangiaceae</taxon>
        <taxon>Acrocarpospora</taxon>
    </lineage>
</organism>
<sequence>MPRTRSPLAVLVLCAGCVSQPATSPATGHEGVSASEAKSLGAFTAPYDARLDLISSGRGQWVLRLVNRGQHPDDYTFVLDPAAAGRVTPARLHLAVAEEQQLTVDGAPATIRVLSRGRNAEIAAIPLS</sequence>
<dbReference type="Proteomes" id="UP000331127">
    <property type="component" value="Unassembled WGS sequence"/>
</dbReference>
<name>A0A5M3WNC1_9ACTN</name>
<evidence type="ECO:0000313" key="2">
    <source>
        <dbReference type="Proteomes" id="UP000331127"/>
    </source>
</evidence>
<keyword evidence="2" id="KW-1185">Reference proteome</keyword>
<gene>
    <name evidence="1" type="ORF">Amac_014030</name>
</gene>
<dbReference type="AlphaFoldDB" id="A0A5M3WNC1"/>
<comment type="caution">
    <text evidence="1">The sequence shown here is derived from an EMBL/GenBank/DDBJ whole genome shotgun (WGS) entry which is preliminary data.</text>
</comment>